<protein>
    <recommendedName>
        <fullName evidence="6">Exosome complex protein</fullName>
    </recommendedName>
</protein>
<keyword evidence="5 6" id="KW-0539">Nucleus</keyword>
<dbReference type="GO" id="GO:0000178">
    <property type="term" value="C:exosome (RNase complex)"/>
    <property type="evidence" value="ECO:0007669"/>
    <property type="project" value="TreeGrafter"/>
</dbReference>
<dbReference type="OrthoDB" id="1421013at2759"/>
<dbReference type="GO" id="GO:0003723">
    <property type="term" value="F:RNA binding"/>
    <property type="evidence" value="ECO:0007669"/>
    <property type="project" value="UniProtKB-UniRule"/>
</dbReference>
<reference evidence="8 9" key="1">
    <citation type="journal article" date="2017" name="G3 (Bethesda)">
        <title>First Draft Genome Sequence of the Pathogenic Fungus Lomentospora prolificans (Formerly Scedosporium prolificans).</title>
        <authorList>
            <person name="Luo R."/>
            <person name="Zimin A."/>
            <person name="Workman R."/>
            <person name="Fan Y."/>
            <person name="Pertea G."/>
            <person name="Grossman N."/>
            <person name="Wear M.P."/>
            <person name="Jia B."/>
            <person name="Miller H."/>
            <person name="Casadevall A."/>
            <person name="Timp W."/>
            <person name="Zhang S.X."/>
            <person name="Salzberg S.L."/>
        </authorList>
    </citation>
    <scope>NUCLEOTIDE SEQUENCE [LARGE SCALE GENOMIC DNA]</scope>
    <source>
        <strain evidence="8 9">JHH-5317</strain>
    </source>
</reference>
<proteinExistence type="inferred from homology"/>
<dbReference type="InterPro" id="IPR011082">
    <property type="entry name" value="Exosome-assoc_fac/DNA_repair"/>
</dbReference>
<evidence type="ECO:0000256" key="4">
    <source>
        <dbReference type="ARBA" id="ARBA00022884"/>
    </source>
</evidence>
<evidence type="ECO:0000313" key="9">
    <source>
        <dbReference type="Proteomes" id="UP000233524"/>
    </source>
</evidence>
<comment type="function">
    <text evidence="6">Required for exosome-dependent processing of pre-rRNA and small nucleolar RNA (snRNA) precursors. Involved in processing of 35S pre-rRNA at the A0, A1 and A2 sites.</text>
</comment>
<dbReference type="STRING" id="41688.A0A2N3NAB0"/>
<feature type="region of interest" description="Disordered" evidence="7">
    <location>
        <begin position="140"/>
        <end position="168"/>
    </location>
</feature>
<name>A0A2N3NAB0_9PEZI</name>
<keyword evidence="4 6" id="KW-0694">RNA-binding</keyword>
<dbReference type="PANTHER" id="PTHR15341:SF3">
    <property type="entry name" value="NUCLEAR NUCLEIC ACID-BINDING PROTEIN C1D"/>
    <property type="match status" value="1"/>
</dbReference>
<dbReference type="Proteomes" id="UP000233524">
    <property type="component" value="Unassembled WGS sequence"/>
</dbReference>
<evidence type="ECO:0000256" key="2">
    <source>
        <dbReference type="ARBA" id="ARBA00009154"/>
    </source>
</evidence>
<dbReference type="PANTHER" id="PTHR15341">
    <property type="entry name" value="SUN-COR STEROID HORMONE RECEPTOR CO-REPRESSOR"/>
    <property type="match status" value="1"/>
</dbReference>
<dbReference type="InterPro" id="IPR007146">
    <property type="entry name" value="Sas10/Utp3/C1D"/>
</dbReference>
<dbReference type="GO" id="GO:0000460">
    <property type="term" value="P:maturation of 5.8S rRNA"/>
    <property type="evidence" value="ECO:0007669"/>
    <property type="project" value="TreeGrafter"/>
</dbReference>
<gene>
    <name evidence="8" type="ORF">jhhlp_003978</name>
</gene>
<sequence length="168" mass="18731">MSVQDISPDLDKLEANLDMLEDAIKPLLENISNSSQLPLVDRAKLYTLTNYALESLLFSSLRLQGADALNHPVFTTELKRVKQYFAKIEAAENPPQPRSNTVDTEAATRIIKAGLSDDQALKNKLAEQIAKEKAKAFLKNIGKRRPEAEQPKESSIDEGKSKKQKRGQ</sequence>
<accession>A0A2N3NAB0</accession>
<dbReference type="Pfam" id="PF04000">
    <property type="entry name" value="Sas10_Utp3"/>
    <property type="match status" value="1"/>
</dbReference>
<evidence type="ECO:0000256" key="5">
    <source>
        <dbReference type="ARBA" id="ARBA00023242"/>
    </source>
</evidence>
<feature type="compositionally biased region" description="Basic and acidic residues" evidence="7">
    <location>
        <begin position="144"/>
        <end position="161"/>
    </location>
</feature>
<comment type="caution">
    <text evidence="8">The sequence shown here is derived from an EMBL/GenBank/DDBJ whole genome shotgun (WGS) entry which is preliminary data.</text>
</comment>
<evidence type="ECO:0000256" key="3">
    <source>
        <dbReference type="ARBA" id="ARBA00022552"/>
    </source>
</evidence>
<dbReference type="InParanoid" id="A0A2N3NAB0"/>
<dbReference type="VEuPathDB" id="FungiDB:jhhlp_003978"/>
<dbReference type="AlphaFoldDB" id="A0A2N3NAB0"/>
<dbReference type="GO" id="GO:0005730">
    <property type="term" value="C:nucleolus"/>
    <property type="evidence" value="ECO:0007669"/>
    <property type="project" value="TreeGrafter"/>
</dbReference>
<evidence type="ECO:0000256" key="7">
    <source>
        <dbReference type="SAM" id="MobiDB-lite"/>
    </source>
</evidence>
<dbReference type="EMBL" id="NLAX01000010">
    <property type="protein sequence ID" value="PKS09364.1"/>
    <property type="molecule type" value="Genomic_DNA"/>
</dbReference>
<evidence type="ECO:0000313" key="8">
    <source>
        <dbReference type="EMBL" id="PKS09364.1"/>
    </source>
</evidence>
<organism evidence="8 9">
    <name type="scientific">Lomentospora prolificans</name>
    <dbReference type="NCBI Taxonomy" id="41688"/>
    <lineage>
        <taxon>Eukaryota</taxon>
        <taxon>Fungi</taxon>
        <taxon>Dikarya</taxon>
        <taxon>Ascomycota</taxon>
        <taxon>Pezizomycotina</taxon>
        <taxon>Sordariomycetes</taxon>
        <taxon>Hypocreomycetidae</taxon>
        <taxon>Microascales</taxon>
        <taxon>Microascaceae</taxon>
        <taxon>Lomentospora</taxon>
    </lineage>
</organism>
<comment type="similarity">
    <text evidence="2 6">Belongs to the C1D family.</text>
</comment>
<comment type="subcellular location">
    <subcellularLocation>
        <location evidence="1 6">Nucleus</location>
    </subcellularLocation>
</comment>
<dbReference type="GO" id="GO:0010468">
    <property type="term" value="P:regulation of gene expression"/>
    <property type="evidence" value="ECO:0007669"/>
    <property type="project" value="TreeGrafter"/>
</dbReference>
<keyword evidence="3 6" id="KW-0698">rRNA processing</keyword>
<evidence type="ECO:0000256" key="1">
    <source>
        <dbReference type="ARBA" id="ARBA00004123"/>
    </source>
</evidence>
<keyword evidence="9" id="KW-1185">Reference proteome</keyword>
<evidence type="ECO:0000256" key="6">
    <source>
        <dbReference type="RuleBase" id="RU368003"/>
    </source>
</evidence>
<dbReference type="GO" id="GO:0003677">
    <property type="term" value="F:DNA binding"/>
    <property type="evidence" value="ECO:0007669"/>
    <property type="project" value="TreeGrafter"/>
</dbReference>